<dbReference type="SUPFAM" id="SSF140996">
    <property type="entry name" value="Hermes dimerisation domain"/>
    <property type="match status" value="1"/>
</dbReference>
<dbReference type="Proteomes" id="UP000694389">
    <property type="component" value="Unassembled WGS sequence"/>
</dbReference>
<sequence>MEGIVDFIAQDMRPIAVVEGQGFKNLLKVLEPGYTVPARHTIMHALTAKYEGLKEKVLRMESYMTVTAHFIDGDWKAQSLVLESKQIEETHTGRNIAARLSEVADTFEIPEAKRVSVVCDNAANMALCVETLKESHEWPEMQCAGHTLQLCINAALKQEPICCAVAASRHLVGHFKKGHKAKTGLKQKQEQQNVPQHELIQDLSTRWNSTFSTLERLLEHHWPITAGLSDPNFTKKSDSSTLDLTTAHWNAVEDIKNVLKPMTTLTELLSEEDNTSLSATVPMLANLKKRHLAITDDDSPITKKMKSKLVEEIGSRWEFKNRMMMTNSAVVDPRFKQLSFLDDAKRDEAYTVVAQLAERLSALSAATGTGEPGDEEQHVSKKQKTDKEKEIAMLLCGDEEDLVSTESGGRSTEEMKNYLQDRTKIESGLLGWWKKNQDRYPSLARVAKRLLCIPATSTPSERIFSKAGFIVNKARSCLLPKNVDMLVFLAHNTEKCG</sequence>
<organism evidence="3 4">
    <name type="scientific">Dicentrarchus labrax</name>
    <name type="common">European seabass</name>
    <name type="synonym">Morone labrax</name>
    <dbReference type="NCBI Taxonomy" id="13489"/>
    <lineage>
        <taxon>Eukaryota</taxon>
        <taxon>Metazoa</taxon>
        <taxon>Chordata</taxon>
        <taxon>Craniata</taxon>
        <taxon>Vertebrata</taxon>
        <taxon>Euteleostomi</taxon>
        <taxon>Actinopterygii</taxon>
        <taxon>Neopterygii</taxon>
        <taxon>Teleostei</taxon>
        <taxon>Neoteleostei</taxon>
        <taxon>Acanthomorphata</taxon>
        <taxon>Eupercaria</taxon>
        <taxon>Moronidae</taxon>
        <taxon>Dicentrarchus</taxon>
    </lineage>
</organism>
<dbReference type="InterPro" id="IPR052035">
    <property type="entry name" value="ZnF_BED_domain_contain"/>
</dbReference>
<dbReference type="Pfam" id="PF05699">
    <property type="entry name" value="Dimer_Tnp_hAT"/>
    <property type="match status" value="1"/>
</dbReference>
<dbReference type="InterPro" id="IPR012337">
    <property type="entry name" value="RNaseH-like_sf"/>
</dbReference>
<dbReference type="AlphaFoldDB" id="A0A8C4GRK4"/>
<evidence type="ECO:0000259" key="2">
    <source>
        <dbReference type="Pfam" id="PF05699"/>
    </source>
</evidence>
<feature type="domain" description="HAT C-terminal dimerisation" evidence="2">
    <location>
        <begin position="423"/>
        <end position="492"/>
    </location>
</feature>
<dbReference type="GeneTree" id="ENSGT00940000158431"/>
<accession>A0A8C4GRK4</accession>
<dbReference type="PANTHER" id="PTHR46481">
    <property type="entry name" value="ZINC FINGER BED DOMAIN-CONTAINING PROTEIN 4"/>
    <property type="match status" value="1"/>
</dbReference>
<dbReference type="PANTHER" id="PTHR46481:SF9">
    <property type="entry name" value="ZINC FINGER BED DOMAIN-CONTAINING PROTEIN 1-LIKE"/>
    <property type="match status" value="1"/>
</dbReference>
<name>A0A8C4GRK4_DICLA</name>
<dbReference type="Gene3D" id="1.10.10.1070">
    <property type="entry name" value="Zinc finger, BED domain-containing"/>
    <property type="match status" value="1"/>
</dbReference>
<keyword evidence="4" id="KW-1185">Reference proteome</keyword>
<reference evidence="3" key="2">
    <citation type="submission" date="2025-09" db="UniProtKB">
        <authorList>
            <consortium name="Ensembl"/>
        </authorList>
    </citation>
    <scope>IDENTIFICATION</scope>
</reference>
<proteinExistence type="predicted"/>
<dbReference type="InterPro" id="IPR008906">
    <property type="entry name" value="HATC_C_dom"/>
</dbReference>
<dbReference type="Ensembl" id="ENSDLAT00005030111.2">
    <property type="protein sequence ID" value="ENSDLAP00005028242.2"/>
    <property type="gene ID" value="ENSDLAG00005012665.2"/>
</dbReference>
<evidence type="ECO:0000313" key="4">
    <source>
        <dbReference type="Proteomes" id="UP000694389"/>
    </source>
</evidence>
<dbReference type="SUPFAM" id="SSF53098">
    <property type="entry name" value="Ribonuclease H-like"/>
    <property type="match status" value="1"/>
</dbReference>
<reference evidence="3" key="1">
    <citation type="submission" date="2025-08" db="UniProtKB">
        <authorList>
            <consortium name="Ensembl"/>
        </authorList>
    </citation>
    <scope>IDENTIFICATION</scope>
</reference>
<evidence type="ECO:0000256" key="1">
    <source>
        <dbReference type="SAM" id="MobiDB-lite"/>
    </source>
</evidence>
<evidence type="ECO:0000313" key="3">
    <source>
        <dbReference type="Ensembl" id="ENSDLAP00005028242.2"/>
    </source>
</evidence>
<feature type="compositionally biased region" description="Basic and acidic residues" evidence="1">
    <location>
        <begin position="375"/>
        <end position="386"/>
    </location>
</feature>
<protein>
    <recommendedName>
        <fullName evidence="2">HAT C-terminal dimerisation domain-containing protein</fullName>
    </recommendedName>
</protein>
<feature type="region of interest" description="Disordered" evidence="1">
    <location>
        <begin position="366"/>
        <end position="386"/>
    </location>
</feature>
<dbReference type="GO" id="GO:0046983">
    <property type="term" value="F:protein dimerization activity"/>
    <property type="evidence" value="ECO:0007669"/>
    <property type="project" value="InterPro"/>
</dbReference>